<dbReference type="EMBL" id="JAOQAZ010000037">
    <property type="protein sequence ID" value="KAJ4248087.1"/>
    <property type="molecule type" value="Genomic_DNA"/>
</dbReference>
<reference evidence="1" key="1">
    <citation type="submission" date="2022-09" db="EMBL/GenBank/DDBJ databases">
        <title>Fusarium specimens isolated from Avocado Roots.</title>
        <authorList>
            <person name="Stajich J."/>
            <person name="Roper C."/>
            <person name="Heimlech-Rivalta G."/>
        </authorList>
    </citation>
    <scope>NUCLEOTIDE SEQUENCE</scope>
    <source>
        <strain evidence="1">CF00136</strain>
    </source>
</reference>
<protein>
    <recommendedName>
        <fullName evidence="3">RING-type domain-containing protein</fullName>
    </recommendedName>
</protein>
<dbReference type="AlphaFoldDB" id="A0A9W8RPN4"/>
<dbReference type="Proteomes" id="UP001152049">
    <property type="component" value="Unassembled WGS sequence"/>
</dbReference>
<evidence type="ECO:0008006" key="3">
    <source>
        <dbReference type="Google" id="ProtNLM"/>
    </source>
</evidence>
<accession>A0A9W8RPN4</accession>
<gene>
    <name evidence="1" type="ORF">NW762_012857</name>
</gene>
<sequence>MSYTVTEMKRRCNMCLEDVGSGPKLRHLASGFLLCDSCASTQNQDDHQMVQQCGWDDECPVCLESQRDMVFLACFITASADSATLTGHTVCSDCTEMIGIRRSEASADFLPPSETVRCPWCRGMVIHAVRAVSDVIVIDEPESESEFVTEAEAEVETEAEIEAEIEAIITELFT</sequence>
<dbReference type="InterPro" id="IPR013083">
    <property type="entry name" value="Znf_RING/FYVE/PHD"/>
</dbReference>
<comment type="caution">
    <text evidence="1">The sequence shown here is derived from an EMBL/GenBank/DDBJ whole genome shotgun (WGS) entry which is preliminary data.</text>
</comment>
<proteinExistence type="predicted"/>
<keyword evidence="2" id="KW-1185">Reference proteome</keyword>
<evidence type="ECO:0000313" key="1">
    <source>
        <dbReference type="EMBL" id="KAJ4248087.1"/>
    </source>
</evidence>
<organism evidence="1 2">
    <name type="scientific">Fusarium torreyae</name>
    <dbReference type="NCBI Taxonomy" id="1237075"/>
    <lineage>
        <taxon>Eukaryota</taxon>
        <taxon>Fungi</taxon>
        <taxon>Dikarya</taxon>
        <taxon>Ascomycota</taxon>
        <taxon>Pezizomycotina</taxon>
        <taxon>Sordariomycetes</taxon>
        <taxon>Hypocreomycetidae</taxon>
        <taxon>Hypocreales</taxon>
        <taxon>Nectriaceae</taxon>
        <taxon>Fusarium</taxon>
    </lineage>
</organism>
<dbReference type="Gene3D" id="3.30.40.10">
    <property type="entry name" value="Zinc/RING finger domain, C3HC4 (zinc finger)"/>
    <property type="match status" value="1"/>
</dbReference>
<name>A0A9W8RPN4_9HYPO</name>
<evidence type="ECO:0000313" key="2">
    <source>
        <dbReference type="Proteomes" id="UP001152049"/>
    </source>
</evidence>